<proteinExistence type="predicted"/>
<evidence type="ECO:0000256" key="1">
    <source>
        <dbReference type="SAM" id="MobiDB-lite"/>
    </source>
</evidence>
<protein>
    <submittedName>
        <fullName evidence="2">Uncharacterized protein</fullName>
    </submittedName>
</protein>
<accession>A0A066XL78</accession>
<reference evidence="3" key="1">
    <citation type="journal article" date="2014" name="Genome Announc.">
        <title>Draft genome sequence of Colletotrichum sublineola, a destructive pathogen of cultivated sorghum.</title>
        <authorList>
            <person name="Baroncelli R."/>
            <person name="Sanz-Martin J.M."/>
            <person name="Rech G.E."/>
            <person name="Sukno S.A."/>
            <person name="Thon M.R."/>
        </authorList>
    </citation>
    <scope>NUCLEOTIDE SEQUENCE [LARGE SCALE GENOMIC DNA]</scope>
    <source>
        <strain evidence="3">TX430BB</strain>
    </source>
</reference>
<organism evidence="2 3">
    <name type="scientific">Colletotrichum sublineola</name>
    <name type="common">Sorghum anthracnose fungus</name>
    <dbReference type="NCBI Taxonomy" id="1173701"/>
    <lineage>
        <taxon>Eukaryota</taxon>
        <taxon>Fungi</taxon>
        <taxon>Dikarya</taxon>
        <taxon>Ascomycota</taxon>
        <taxon>Pezizomycotina</taxon>
        <taxon>Sordariomycetes</taxon>
        <taxon>Hypocreomycetidae</taxon>
        <taxon>Glomerellales</taxon>
        <taxon>Glomerellaceae</taxon>
        <taxon>Colletotrichum</taxon>
        <taxon>Colletotrichum graminicola species complex</taxon>
    </lineage>
</organism>
<evidence type="ECO:0000313" key="3">
    <source>
        <dbReference type="Proteomes" id="UP000027238"/>
    </source>
</evidence>
<feature type="compositionally biased region" description="Basic and acidic residues" evidence="1">
    <location>
        <begin position="34"/>
        <end position="46"/>
    </location>
</feature>
<evidence type="ECO:0000313" key="2">
    <source>
        <dbReference type="EMBL" id="KDN68414.1"/>
    </source>
</evidence>
<feature type="region of interest" description="Disordered" evidence="1">
    <location>
        <begin position="34"/>
        <end position="73"/>
    </location>
</feature>
<dbReference type="HOGENOM" id="CLU_2704694_0_0_1"/>
<dbReference type="Proteomes" id="UP000027238">
    <property type="component" value="Unassembled WGS sequence"/>
</dbReference>
<keyword evidence="3" id="KW-1185">Reference proteome</keyword>
<gene>
    <name evidence="2" type="ORF">CSUB01_12458</name>
</gene>
<dbReference type="AlphaFoldDB" id="A0A066XL78"/>
<dbReference type="EMBL" id="JMSE01000673">
    <property type="protein sequence ID" value="KDN68414.1"/>
    <property type="molecule type" value="Genomic_DNA"/>
</dbReference>
<comment type="caution">
    <text evidence="2">The sequence shown here is derived from an EMBL/GenBank/DDBJ whole genome shotgun (WGS) entry which is preliminary data.</text>
</comment>
<name>A0A066XL78_COLSU</name>
<sequence length="73" mass="7939">MEEFLGPGWLRFHPDRVTVGPEVSEAQDLGLLRDGARTETRLRRAEPPGSVPADVERGVEHGALGAVPPGNRR</sequence>